<dbReference type="AlphaFoldDB" id="A0A5P2WEI6"/>
<organism evidence="1 2">
    <name type="scientific">Streptomyces nodosus</name>
    <dbReference type="NCBI Taxonomy" id="40318"/>
    <lineage>
        <taxon>Bacteria</taxon>
        <taxon>Bacillati</taxon>
        <taxon>Actinomycetota</taxon>
        <taxon>Actinomycetes</taxon>
        <taxon>Kitasatosporales</taxon>
        <taxon>Streptomycetaceae</taxon>
        <taxon>Streptomyces</taxon>
    </lineage>
</organism>
<name>A0A5P2WEI6_9ACTN</name>
<dbReference type="EMBL" id="CP023747">
    <property type="protein sequence ID" value="QEV42766.1"/>
    <property type="molecule type" value="Genomic_DNA"/>
</dbReference>
<dbReference type="KEGG" id="snq:CP978_33275"/>
<dbReference type="RefSeq" id="WP_150478358.1">
    <property type="nucleotide sequence ID" value="NZ_CP023747.1"/>
</dbReference>
<reference evidence="1 2" key="1">
    <citation type="submission" date="2017-09" db="EMBL/GenBank/DDBJ databases">
        <title>Streptomyces genome completion.</title>
        <authorList>
            <person name="Lee N."/>
            <person name="Cho B.-K."/>
        </authorList>
    </citation>
    <scope>NUCLEOTIDE SEQUENCE [LARGE SCALE GENOMIC DNA]</scope>
    <source>
        <strain evidence="1 2">ATCC 14899</strain>
    </source>
</reference>
<evidence type="ECO:0000313" key="2">
    <source>
        <dbReference type="Proteomes" id="UP000325763"/>
    </source>
</evidence>
<evidence type="ECO:0000313" key="1">
    <source>
        <dbReference type="EMBL" id="QEV42766.1"/>
    </source>
</evidence>
<sequence>MLQSLESLVIRHTRRLPSPTGPAGEGDVAARQFDAALMSVGFKLSADLLERLSGLCEGAVVDIAVRTLATVREMVGDHVRHNVYFIDFPSNVPKTFDFWMSCIAGALDDDASRAGTLDQLRTGVVDLLTLPSYGNYRHTYAEMLAHHDGLIAAAGDRMTVLHLGEGLMSELSALYRALAGSSTPLGEDGLGDLRVLARICVHDPQPEAITVRENRAIVNEARVKADVPPLLDTVTDVLRLACALSGGDVSLRAPTRFRAMSRRVRRVLLGGLDAVVAAAPAKLADVPPYREVWKRLGERLHPHEYPQWPHAAEVFAVARGEKRARSFDSRVEALLGADDVFGATQLLRTAPGKLLRSLDHLLRTASTDGEREAVVVAVEEAVTEVSGRVLLSVREHFHNRGEDPGERRVFVNRLGRAWIGSDDRPPVPSAERKRLVAALDGEIRRRLPAVDRLLIDPDVLDVALPLSGKATASGLGVLPRGSVSPVEGDLLRFFVYWKQTRHRTDYDLSALVLDADYRTVSWLSYTSLAEVEGEHSGDITDAPEGASEFINLRLGAVRGTFVVPMVNIYAGEGFEDVAESFFGFMLRDAEQRGRPFEPHTVRMKSELRGPGRVALPLVFLRGSDGRWQAKWLHLYLRGTPTANRVEENQVSVARLVRGVVEREQLTVRHLTEMMADGATGPTLWDGTTVPEEPVTFIGLERPDGLHPESRVLTPENLRDLIPD</sequence>
<gene>
    <name evidence="1" type="ORF">CP978_33275</name>
</gene>
<protein>
    <submittedName>
        <fullName evidence="1">Uncharacterized protein</fullName>
    </submittedName>
</protein>
<dbReference type="Proteomes" id="UP000325763">
    <property type="component" value="Chromosome"/>
</dbReference>
<proteinExistence type="predicted"/>
<accession>A0A5P2WEI6</accession>